<evidence type="ECO:0000313" key="4">
    <source>
        <dbReference type="Proteomes" id="UP000197446"/>
    </source>
</evidence>
<proteinExistence type="predicted"/>
<dbReference type="OrthoDB" id="7629852at2"/>
<keyword evidence="1" id="KW-0732">Signal</keyword>
<dbReference type="RefSeq" id="WP_088482791.1">
    <property type="nucleotide sequence ID" value="NZ_NISI01000002.1"/>
</dbReference>
<evidence type="ECO:0000313" key="3">
    <source>
        <dbReference type="EMBL" id="OWR04656.1"/>
    </source>
</evidence>
<name>A0A254N9G1_9BURK</name>
<gene>
    <name evidence="3" type="ORF">CDO81_08740</name>
</gene>
<feature type="signal peptide" evidence="1">
    <location>
        <begin position="1"/>
        <end position="28"/>
    </location>
</feature>
<evidence type="ECO:0000259" key="2">
    <source>
        <dbReference type="PROSITE" id="PS51352"/>
    </source>
</evidence>
<comment type="caution">
    <text evidence="3">The sequence shown here is derived from an EMBL/GenBank/DDBJ whole genome shotgun (WGS) entry which is preliminary data.</text>
</comment>
<accession>A0A254N9G1</accession>
<dbReference type="Pfam" id="PF13899">
    <property type="entry name" value="Thioredoxin_7"/>
    <property type="match status" value="1"/>
</dbReference>
<dbReference type="SUPFAM" id="SSF52833">
    <property type="entry name" value="Thioredoxin-like"/>
    <property type="match status" value="1"/>
</dbReference>
<dbReference type="EMBL" id="NISI01000002">
    <property type="protein sequence ID" value="OWR04656.1"/>
    <property type="molecule type" value="Genomic_DNA"/>
</dbReference>
<dbReference type="CDD" id="cd02947">
    <property type="entry name" value="TRX_family"/>
    <property type="match status" value="1"/>
</dbReference>
<feature type="domain" description="Thioredoxin" evidence="2">
    <location>
        <begin position="25"/>
        <end position="158"/>
    </location>
</feature>
<reference evidence="3 4" key="1">
    <citation type="journal article" date="2007" name="Int. J. Syst. Evol. Microbiol.">
        <title>Description of Pelomonas aquatica sp. nov. and Pelomonas puraquae sp. nov., isolated from industrial and haemodialysis water.</title>
        <authorList>
            <person name="Gomila M."/>
            <person name="Bowien B."/>
            <person name="Falsen E."/>
            <person name="Moore E.R."/>
            <person name="Lalucat J."/>
        </authorList>
    </citation>
    <scope>NUCLEOTIDE SEQUENCE [LARGE SCALE GENOMIC DNA]</scope>
    <source>
        <strain evidence="3 4">CCUG 52769</strain>
    </source>
</reference>
<dbReference type="PROSITE" id="PS51352">
    <property type="entry name" value="THIOREDOXIN_2"/>
    <property type="match status" value="1"/>
</dbReference>
<dbReference type="Proteomes" id="UP000197446">
    <property type="component" value="Unassembled WGS sequence"/>
</dbReference>
<dbReference type="PROSITE" id="PS51318">
    <property type="entry name" value="TAT"/>
    <property type="match status" value="1"/>
</dbReference>
<dbReference type="InterPro" id="IPR013766">
    <property type="entry name" value="Thioredoxin_domain"/>
</dbReference>
<organism evidence="3 4">
    <name type="scientific">Roseateles puraquae</name>
    <dbReference type="NCBI Taxonomy" id="431059"/>
    <lineage>
        <taxon>Bacteria</taxon>
        <taxon>Pseudomonadati</taxon>
        <taxon>Pseudomonadota</taxon>
        <taxon>Betaproteobacteria</taxon>
        <taxon>Burkholderiales</taxon>
        <taxon>Sphaerotilaceae</taxon>
        <taxon>Roseateles</taxon>
    </lineage>
</organism>
<protein>
    <submittedName>
        <fullName evidence="3">Thiol reductase thioredoxin</fullName>
    </submittedName>
</protein>
<feature type="chain" id="PRO_5012648626" evidence="1">
    <location>
        <begin position="29"/>
        <end position="164"/>
    </location>
</feature>
<sequence length="164" mass="17328">MINSPLSRRALTASVLAAAGLAACLSAAASGPPAIYDEEADANAAIRATLAEAEKAKLPVLVVFGANWCGDCRMLDATFKHGPSAPLIAQRFKVVKVNVGRFDRNVDIAERYRVPLKKGIPAVAVLSPQGQLIYATEGGELADARKMGDQGVYDFFTRIAAKTP</sequence>
<dbReference type="Gene3D" id="3.40.30.10">
    <property type="entry name" value="Glutaredoxin"/>
    <property type="match status" value="1"/>
</dbReference>
<evidence type="ECO:0000256" key="1">
    <source>
        <dbReference type="SAM" id="SignalP"/>
    </source>
</evidence>
<dbReference type="InterPro" id="IPR036249">
    <property type="entry name" value="Thioredoxin-like_sf"/>
</dbReference>
<dbReference type="AlphaFoldDB" id="A0A254N9G1"/>
<keyword evidence="4" id="KW-1185">Reference proteome</keyword>
<dbReference type="InterPro" id="IPR006311">
    <property type="entry name" value="TAT_signal"/>
</dbReference>